<reference evidence="1" key="1">
    <citation type="journal article" date="2014" name="Front. Microbiol.">
        <title>High frequency of phylogenetically diverse reductive dehalogenase-homologous genes in deep subseafloor sedimentary metagenomes.</title>
        <authorList>
            <person name="Kawai M."/>
            <person name="Futagami T."/>
            <person name="Toyoda A."/>
            <person name="Takaki Y."/>
            <person name="Nishi S."/>
            <person name="Hori S."/>
            <person name="Arai W."/>
            <person name="Tsubouchi T."/>
            <person name="Morono Y."/>
            <person name="Uchiyama I."/>
            <person name="Ito T."/>
            <person name="Fujiyama A."/>
            <person name="Inagaki F."/>
            <person name="Takami H."/>
        </authorList>
    </citation>
    <scope>NUCLEOTIDE SEQUENCE</scope>
    <source>
        <strain evidence="1">Expedition CK06-06</strain>
    </source>
</reference>
<feature type="non-terminal residue" evidence="1">
    <location>
        <position position="1"/>
    </location>
</feature>
<dbReference type="AlphaFoldDB" id="X1K0K9"/>
<dbReference type="EMBL" id="BARU01041006">
    <property type="protein sequence ID" value="GAH83829.1"/>
    <property type="molecule type" value="Genomic_DNA"/>
</dbReference>
<evidence type="ECO:0000313" key="1">
    <source>
        <dbReference type="EMBL" id="GAH83829.1"/>
    </source>
</evidence>
<protein>
    <submittedName>
        <fullName evidence="1">Uncharacterized protein</fullName>
    </submittedName>
</protein>
<accession>X1K0K9</accession>
<name>X1K0K9_9ZZZZ</name>
<feature type="non-terminal residue" evidence="1">
    <location>
        <position position="227"/>
    </location>
</feature>
<comment type="caution">
    <text evidence="1">The sequence shown here is derived from an EMBL/GenBank/DDBJ whole genome shotgun (WGS) entry which is preliminary data.</text>
</comment>
<gene>
    <name evidence="1" type="ORF">S03H2_63308</name>
</gene>
<proteinExistence type="predicted"/>
<sequence>SLNFLFLLDRDRGNEDFYKRIENDDVREFIKDRILILFSYELENIFVQPILIIDYLNHLNIIETLNSDFIWLLDVMDDIFQSLGENYYEYLLKKFNDILFPSLKKDLKVFDKIRGEVFQPKFKLIQIEGKSNLVHYASAKILQYLDRNSLNFLFLLDRDRGNEDFYKRIENDDVREFIKDRILILFSYELENIFVQPILIIDYLNHLNIIETLNSDFIWLLDVMDDI</sequence>
<organism evidence="1">
    <name type="scientific">marine sediment metagenome</name>
    <dbReference type="NCBI Taxonomy" id="412755"/>
    <lineage>
        <taxon>unclassified sequences</taxon>
        <taxon>metagenomes</taxon>
        <taxon>ecological metagenomes</taxon>
    </lineage>
</organism>